<name>A0A6B3N6N1_9CYAN</name>
<organism evidence="1">
    <name type="scientific">Symploca sp. SIO1C4</name>
    <dbReference type="NCBI Taxonomy" id="2607765"/>
    <lineage>
        <taxon>Bacteria</taxon>
        <taxon>Bacillati</taxon>
        <taxon>Cyanobacteriota</taxon>
        <taxon>Cyanophyceae</taxon>
        <taxon>Coleofasciculales</taxon>
        <taxon>Coleofasciculaceae</taxon>
        <taxon>Symploca</taxon>
    </lineage>
</organism>
<accession>A0A6B3N6N1</accession>
<comment type="caution">
    <text evidence="1">The sequence shown here is derived from an EMBL/GenBank/DDBJ whole genome shotgun (WGS) entry which is preliminary data.</text>
</comment>
<dbReference type="AlphaFoldDB" id="A0A6B3N6N1"/>
<proteinExistence type="predicted"/>
<dbReference type="EMBL" id="JAAHFQ010000030">
    <property type="protein sequence ID" value="NER26455.1"/>
    <property type="molecule type" value="Genomic_DNA"/>
</dbReference>
<protein>
    <submittedName>
        <fullName evidence="1">Uncharacterized protein</fullName>
    </submittedName>
</protein>
<sequence>MPIKYSTEEKKMAECLLPKNQVDKKHDTKTHVNLQVENKYYEIVNWNKDDKGECHIKGELRFYNESSKQVVLHDISANLDLDDMAECYDVHFLHPDVSYIFWSAPDKKTIKGPSALAPGEYSCWYSYYLVLNHNHGFPEKQEDFPFKILCAPHYRVEFTTGDAFASEARGVIH</sequence>
<reference evidence="1" key="1">
    <citation type="submission" date="2019-11" db="EMBL/GenBank/DDBJ databases">
        <title>Genomic insights into an expanded diversity of filamentous marine cyanobacteria reveals the extraordinary biosynthetic potential of Moorea and Okeania.</title>
        <authorList>
            <person name="Ferreira Leao T."/>
            <person name="Wang M."/>
            <person name="Moss N."/>
            <person name="Da Silva R."/>
            <person name="Sanders J."/>
            <person name="Nurk S."/>
            <person name="Gurevich A."/>
            <person name="Humphrey G."/>
            <person name="Reher R."/>
            <person name="Zhu Q."/>
            <person name="Belda-Ferre P."/>
            <person name="Glukhov E."/>
            <person name="Rex R."/>
            <person name="Dorrestein P.C."/>
            <person name="Knight R."/>
            <person name="Pevzner P."/>
            <person name="Gerwick W.H."/>
            <person name="Gerwick L."/>
        </authorList>
    </citation>
    <scope>NUCLEOTIDE SEQUENCE</scope>
    <source>
        <strain evidence="1">SIO1C4</strain>
    </source>
</reference>
<gene>
    <name evidence="1" type="ORF">F6J89_02210</name>
</gene>
<evidence type="ECO:0000313" key="1">
    <source>
        <dbReference type="EMBL" id="NER26455.1"/>
    </source>
</evidence>